<dbReference type="SUPFAM" id="SSF55781">
    <property type="entry name" value="GAF domain-like"/>
    <property type="match status" value="1"/>
</dbReference>
<reference evidence="5" key="1">
    <citation type="submission" date="2023-08" db="EMBL/GenBank/DDBJ databases">
        <title>Rhodospirillaceae gen. nov., a novel taxon isolated from the Yangtze River Yuezi River estuary sludge.</title>
        <authorList>
            <person name="Ruan L."/>
        </authorList>
    </citation>
    <scope>NUCLEOTIDE SEQUENCE [LARGE SCALE GENOMIC DNA]</scope>
    <source>
        <strain evidence="5">R-7</strain>
    </source>
</reference>
<dbReference type="InterPro" id="IPR036890">
    <property type="entry name" value="HATPase_C_sf"/>
</dbReference>
<evidence type="ECO:0000259" key="3">
    <source>
        <dbReference type="SMART" id="SM00331"/>
    </source>
</evidence>
<dbReference type="InterPro" id="IPR003594">
    <property type="entry name" value="HATPase_dom"/>
</dbReference>
<evidence type="ECO:0000313" key="4">
    <source>
        <dbReference type="EMBL" id="MDQ7249917.1"/>
    </source>
</evidence>
<dbReference type="PANTHER" id="PTHR43156:SF2">
    <property type="entry name" value="STAGE II SPORULATION PROTEIN E"/>
    <property type="match status" value="1"/>
</dbReference>
<dbReference type="InterPro" id="IPR003018">
    <property type="entry name" value="GAF"/>
</dbReference>
<dbReference type="RefSeq" id="WP_379958480.1">
    <property type="nucleotide sequence ID" value="NZ_JAUYVI010000006.1"/>
</dbReference>
<dbReference type="InterPro" id="IPR029016">
    <property type="entry name" value="GAF-like_dom_sf"/>
</dbReference>
<comment type="caution">
    <text evidence="4">The sequence shown here is derived from an EMBL/GenBank/DDBJ whole genome shotgun (WGS) entry which is preliminary data.</text>
</comment>
<evidence type="ECO:0000259" key="2">
    <source>
        <dbReference type="SMART" id="SM00065"/>
    </source>
</evidence>
<dbReference type="Pfam" id="PF07228">
    <property type="entry name" value="SpoIIE"/>
    <property type="match status" value="1"/>
</dbReference>
<accession>A0ABU0YQB8</accession>
<dbReference type="CDD" id="cd16936">
    <property type="entry name" value="HATPase_RsbW-like"/>
    <property type="match status" value="1"/>
</dbReference>
<dbReference type="EMBL" id="JAUYVI010000006">
    <property type="protein sequence ID" value="MDQ7249917.1"/>
    <property type="molecule type" value="Genomic_DNA"/>
</dbReference>
<dbReference type="Pfam" id="PF01590">
    <property type="entry name" value="GAF"/>
    <property type="match status" value="1"/>
</dbReference>
<sequence length="572" mass="61916">MLQNNAGETTTEADELRLAAELSRSFASSDNVDATVRIALGNVMQLLKVEAGSLFLVDEAAGDLVCRASLGPNSIEGLRVPAGHGIVGRSVSEDRIEAVEDVSRDAGFFANADATSGFVTRSILCAPMKVGKKAIGAVEVLNKQNGHPFDLRDRDMLQVMGNAAALAIANARLADQLVEQERIKRELELASEIQKSLLPPADPDLPIQGINRPIREVSGDFYDYFTLPDGVIAFCLGDVSGKGMNAALLMAKTAALFRCLGKTIRAPARLLSILNREICETTSRGMFVTMLAGLYDPASGLLRFSNAGHLPPIVRKPCAGFRSFEASAPPLGILRDIAFPEETVRLENEMFLVFSDGVTEYRYGDKEELGPEGIDMLLNLSEGKPLGERLEDILKELNSGGWRAKDDITLLAIDDSLAGQIWRRVPSIASAESRSDFLFGLTIPAEADRLKLMRPVLAAAGKAAGFSDVEVADLELAATEAAENIILHAYGQGQRGDITLAVHRLEDGLMLRIRDFAPKVDQAKIHPRPLDEVRPGGLGTHFIRAVMDDANFIPLPDGEGNLLELVKRRKKD</sequence>
<protein>
    <submittedName>
        <fullName evidence="4">SpoIIE family protein phosphatase</fullName>
    </submittedName>
</protein>
<gene>
    <name evidence="4" type="ORF">Q8A70_19665</name>
</gene>
<proteinExistence type="predicted"/>
<dbReference type="Pfam" id="PF13581">
    <property type="entry name" value="HATPase_c_2"/>
    <property type="match status" value="1"/>
</dbReference>
<dbReference type="InterPro" id="IPR036457">
    <property type="entry name" value="PPM-type-like_dom_sf"/>
</dbReference>
<feature type="domain" description="GAF" evidence="2">
    <location>
        <begin position="31"/>
        <end position="178"/>
    </location>
</feature>
<keyword evidence="1" id="KW-0378">Hydrolase</keyword>
<evidence type="ECO:0000256" key="1">
    <source>
        <dbReference type="ARBA" id="ARBA00022801"/>
    </source>
</evidence>
<name>A0ABU0YQB8_9PROT</name>
<dbReference type="InterPro" id="IPR052016">
    <property type="entry name" value="Bact_Sigma-Reg"/>
</dbReference>
<dbReference type="SMART" id="SM00331">
    <property type="entry name" value="PP2C_SIG"/>
    <property type="match status" value="1"/>
</dbReference>
<organism evidence="4 5">
    <name type="scientific">Dongia sedimenti</name>
    <dbReference type="NCBI Taxonomy" id="3064282"/>
    <lineage>
        <taxon>Bacteria</taxon>
        <taxon>Pseudomonadati</taxon>
        <taxon>Pseudomonadota</taxon>
        <taxon>Alphaproteobacteria</taxon>
        <taxon>Rhodospirillales</taxon>
        <taxon>Dongiaceae</taxon>
        <taxon>Dongia</taxon>
    </lineage>
</organism>
<dbReference type="Gene3D" id="3.30.565.10">
    <property type="entry name" value="Histidine kinase-like ATPase, C-terminal domain"/>
    <property type="match status" value="1"/>
</dbReference>
<dbReference type="PANTHER" id="PTHR43156">
    <property type="entry name" value="STAGE II SPORULATION PROTEIN E-RELATED"/>
    <property type="match status" value="1"/>
</dbReference>
<dbReference type="InterPro" id="IPR001932">
    <property type="entry name" value="PPM-type_phosphatase-like_dom"/>
</dbReference>
<keyword evidence="5" id="KW-1185">Reference proteome</keyword>
<feature type="domain" description="PPM-type phosphatase" evidence="3">
    <location>
        <begin position="202"/>
        <end position="415"/>
    </location>
</feature>
<dbReference type="Gene3D" id="3.30.450.40">
    <property type="match status" value="1"/>
</dbReference>
<dbReference type="Gene3D" id="3.60.40.10">
    <property type="entry name" value="PPM-type phosphatase domain"/>
    <property type="match status" value="1"/>
</dbReference>
<evidence type="ECO:0000313" key="5">
    <source>
        <dbReference type="Proteomes" id="UP001230156"/>
    </source>
</evidence>
<dbReference type="SMART" id="SM00065">
    <property type="entry name" value="GAF"/>
    <property type="match status" value="1"/>
</dbReference>
<dbReference type="Proteomes" id="UP001230156">
    <property type="component" value="Unassembled WGS sequence"/>
</dbReference>